<dbReference type="Proteomes" id="UP000273083">
    <property type="component" value="Unassembled WGS sequence"/>
</dbReference>
<evidence type="ECO:0000313" key="2">
    <source>
        <dbReference type="EMBL" id="ROR31735.1"/>
    </source>
</evidence>
<dbReference type="AlphaFoldDB" id="A0A3N1XYQ4"/>
<keyword evidence="1" id="KW-0812">Transmembrane</keyword>
<evidence type="ECO:0000256" key="1">
    <source>
        <dbReference type="SAM" id="Phobius"/>
    </source>
</evidence>
<keyword evidence="1" id="KW-0472">Membrane</keyword>
<reference evidence="2 3" key="1">
    <citation type="submission" date="2018-11" db="EMBL/GenBank/DDBJ databases">
        <title>Genomic Encyclopedia of Type Strains, Phase IV (KMG-IV): sequencing the most valuable type-strain genomes for metagenomic binning, comparative biology and taxonomic classification.</title>
        <authorList>
            <person name="Goeker M."/>
        </authorList>
    </citation>
    <scope>NUCLEOTIDE SEQUENCE [LARGE SCALE GENOMIC DNA]</scope>
    <source>
        <strain evidence="2 3">DSM 26537</strain>
    </source>
</reference>
<protein>
    <submittedName>
        <fullName evidence="2">Uncharacterized protein</fullName>
    </submittedName>
</protein>
<accession>A0A3N1XYQ4</accession>
<dbReference type="OrthoDB" id="2081651at2"/>
<name>A0A3N1XYQ4_9FIRM</name>
<feature type="transmembrane region" description="Helical" evidence="1">
    <location>
        <begin position="12"/>
        <end position="30"/>
    </location>
</feature>
<evidence type="ECO:0000313" key="3">
    <source>
        <dbReference type="Proteomes" id="UP000273083"/>
    </source>
</evidence>
<keyword evidence="3" id="KW-1185">Reference proteome</keyword>
<keyword evidence="1" id="KW-1133">Transmembrane helix</keyword>
<proteinExistence type="predicted"/>
<gene>
    <name evidence="2" type="ORF">EDD66_101353</name>
</gene>
<organism evidence="2 3">
    <name type="scientific">Mobilisporobacter senegalensis</name>
    <dbReference type="NCBI Taxonomy" id="1329262"/>
    <lineage>
        <taxon>Bacteria</taxon>
        <taxon>Bacillati</taxon>
        <taxon>Bacillota</taxon>
        <taxon>Clostridia</taxon>
        <taxon>Lachnospirales</taxon>
        <taxon>Lachnospiraceae</taxon>
        <taxon>Mobilisporobacter</taxon>
    </lineage>
</organism>
<sequence>MNRQALELLDIALVTIIIGLITSTSLANLYKDYRKVLENNYSYMDDKNTGKNKGFLINEYGTYDGTLSKLEVVLVSQIQDENMPNPRKIIINGLDVDIPFTYKEYAFECGQNVWLMVRNQPDNARYSLNYKFQTNGDGTLKDEYYTMNKID</sequence>
<comment type="caution">
    <text evidence="2">The sequence shown here is derived from an EMBL/GenBank/DDBJ whole genome shotgun (WGS) entry which is preliminary data.</text>
</comment>
<dbReference type="RefSeq" id="WP_123607824.1">
    <property type="nucleotide sequence ID" value="NZ_RJVG01000001.1"/>
</dbReference>
<dbReference type="EMBL" id="RJVG01000001">
    <property type="protein sequence ID" value="ROR31735.1"/>
    <property type="molecule type" value="Genomic_DNA"/>
</dbReference>